<name>A0ABD5W7W8_9EURY</name>
<evidence type="ECO:0000313" key="1">
    <source>
        <dbReference type="EMBL" id="MFC7060219.1"/>
    </source>
</evidence>
<dbReference type="AlphaFoldDB" id="A0ABD5W7W8"/>
<evidence type="ECO:0000313" key="2">
    <source>
        <dbReference type="EMBL" id="MFC7060251.1"/>
    </source>
</evidence>
<accession>A0ABD5W7W8</accession>
<reference evidence="2" key="3">
    <citation type="submission" date="2024-09" db="EMBL/GenBank/DDBJ databases">
        <authorList>
            <person name="Sun Q."/>
        </authorList>
    </citation>
    <scope>NUCLEOTIDE SEQUENCE</scope>
    <source>
        <strain evidence="2">CGMCC 1.12553</strain>
    </source>
</reference>
<sequence>MSRTGPGYVESEAELFADLERKEENGEISERTANAFRELYEFAKEIGDEVQIGEAKNANFQVKVDAHQGESPSDTSVFTANVNGKLKIWPAMMVIKNDAGLDSVEWEKEDYDEFERAFHSLKGVPRDSKSIKFETFASKTDRDEFMSMVDEFVTICQEIRIGYVGGRIRRSDTLRKRSSKSYILFLAVSLS</sequence>
<dbReference type="EMBL" id="JBHSZI010000007">
    <property type="protein sequence ID" value="MFC7060251.1"/>
    <property type="molecule type" value="Genomic_DNA"/>
</dbReference>
<gene>
    <name evidence="1" type="ORF">ACFQQG_20955</name>
    <name evidence="2" type="ORF">ACFQQG_21200</name>
</gene>
<dbReference type="Proteomes" id="UP001596445">
    <property type="component" value="Unassembled WGS sequence"/>
</dbReference>
<evidence type="ECO:0000313" key="3">
    <source>
        <dbReference type="Proteomes" id="UP001596445"/>
    </source>
</evidence>
<proteinExistence type="predicted"/>
<protein>
    <submittedName>
        <fullName evidence="2">Uncharacterized protein</fullName>
    </submittedName>
</protein>
<dbReference type="GeneID" id="76632190"/>
<reference evidence="2" key="1">
    <citation type="journal article" date="2014" name="Int. J. Syst. Evol. Microbiol.">
        <title>Complete genome sequence of Corynebacterium casei LMG S-19264T (=DSM 44701T), isolated from a smear-ripened cheese.</title>
        <authorList>
            <consortium name="US DOE Joint Genome Institute (JGI-PGF)"/>
            <person name="Walter F."/>
            <person name="Albersmeier A."/>
            <person name="Kalinowski J."/>
            <person name="Ruckert C."/>
        </authorList>
    </citation>
    <scope>NUCLEOTIDE SEQUENCE [LARGE SCALE GENOMIC DNA]</scope>
    <source>
        <strain evidence="2">CGMCC 1.12553</strain>
    </source>
</reference>
<comment type="caution">
    <text evidence="2">The sequence shown here is derived from an EMBL/GenBank/DDBJ whole genome shotgun (WGS) entry which is preliminary data.</text>
</comment>
<dbReference type="EMBL" id="JBHSZI010000006">
    <property type="protein sequence ID" value="MFC7060219.1"/>
    <property type="molecule type" value="Genomic_DNA"/>
</dbReference>
<dbReference type="RefSeq" id="WP_267164284.1">
    <property type="nucleotide sequence ID" value="NZ_CP112973.1"/>
</dbReference>
<reference evidence="3" key="2">
    <citation type="journal article" date="2019" name="Int. J. Syst. Evol. Microbiol.">
        <title>The Global Catalogue of Microorganisms (GCM) 10K type strain sequencing project: providing services to taxonomists for standard genome sequencing and annotation.</title>
        <authorList>
            <consortium name="The Broad Institute Genomics Platform"/>
            <consortium name="The Broad Institute Genome Sequencing Center for Infectious Disease"/>
            <person name="Wu L."/>
            <person name="Ma J."/>
        </authorList>
    </citation>
    <scope>NUCLEOTIDE SEQUENCE [LARGE SCALE GENOMIC DNA]</scope>
    <source>
        <strain evidence="3">JCM 30072</strain>
    </source>
</reference>
<organism evidence="2 3">
    <name type="scientific">Halovenus salina</name>
    <dbReference type="NCBI Taxonomy" id="1510225"/>
    <lineage>
        <taxon>Archaea</taxon>
        <taxon>Methanobacteriati</taxon>
        <taxon>Methanobacteriota</taxon>
        <taxon>Stenosarchaea group</taxon>
        <taxon>Halobacteria</taxon>
        <taxon>Halobacteriales</taxon>
        <taxon>Haloarculaceae</taxon>
        <taxon>Halovenus</taxon>
    </lineage>
</organism>
<keyword evidence="3" id="KW-1185">Reference proteome</keyword>